<dbReference type="SUPFAM" id="SSF54506">
    <property type="entry name" value="Diaminopimelate epimerase-like"/>
    <property type="match status" value="1"/>
</dbReference>
<dbReference type="GO" id="GO:0016853">
    <property type="term" value="F:isomerase activity"/>
    <property type="evidence" value="ECO:0007669"/>
    <property type="project" value="UniProtKB-KW"/>
</dbReference>
<dbReference type="GeneID" id="14915503"/>
<organism evidence="5 6">
    <name type="scientific">Acanthamoeba castellanii (strain ATCC 30010 / Neff)</name>
    <dbReference type="NCBI Taxonomy" id="1257118"/>
    <lineage>
        <taxon>Eukaryota</taxon>
        <taxon>Amoebozoa</taxon>
        <taxon>Discosea</taxon>
        <taxon>Longamoebia</taxon>
        <taxon>Centramoebida</taxon>
        <taxon>Acanthamoebidae</taxon>
        <taxon>Acanthamoeba</taxon>
    </lineage>
</organism>
<dbReference type="Proteomes" id="UP000011083">
    <property type="component" value="Unassembled WGS sequence"/>
</dbReference>
<dbReference type="Pfam" id="PF17733">
    <property type="entry name" value="KPWE_dom"/>
    <property type="match status" value="1"/>
</dbReference>
<keyword evidence="2" id="KW-0413">Isomerase</keyword>
<dbReference type="VEuPathDB" id="AmoebaDB:ACA1_306810"/>
<proteinExistence type="inferred from homology"/>
<dbReference type="InterPro" id="IPR003719">
    <property type="entry name" value="Phenazine_PhzF-like"/>
</dbReference>
<comment type="similarity">
    <text evidence="1">Belongs to the PhzF family.</text>
</comment>
<dbReference type="AlphaFoldDB" id="L8GPG1"/>
<dbReference type="Pfam" id="PF02567">
    <property type="entry name" value="PhzC-PhzF"/>
    <property type="match status" value="1"/>
</dbReference>
<dbReference type="InterPro" id="IPR040554">
    <property type="entry name" value="KPWE_PEX14_dom"/>
</dbReference>
<feature type="compositionally biased region" description="Low complexity" evidence="3">
    <location>
        <begin position="191"/>
        <end position="229"/>
    </location>
</feature>
<sequence>MWMADPSLGRDKDPNRVSAYLMEGDVPVEFGENDADADAAARPDRTTDFLDEWASSRDREAMLRANLQRGEGSGIDFADDVPWDDELSAALLRDAAEGLPRTMTEEEEEHDEKKEKEKEIETEKESSTKKKYSMQELMELIAEGKTPEDVRQIDDKPPNPDALVNKGDRQRPLKPWERAAAAAPPPAVVLSASGSTSTTASHAHPTTATATSPSSGAATAATTGSAPKKATNAGLSIYTVDSFTKEAFAGNPAAVCLVPPSVELSETTMKRIAREMNLSETAFVQPFPGVPNKYRLRWFTPTTEVHLCGHATLATAHVLFTEVGATAPALTFSTLSGDLVVEKADAAADADPKSPLLRMDFPQGKPQPTRLSDHLLAQTLAALGLADADLVWREPAADADAAVRAPVTLVCPVTKKLFVEIVSVDKLVSLKPNADALLALPFEAAGLPVRGVCVMVQGGRDDRSRRPGLNLAFYTDMSYVPDHVPYDFVTRYFAPWNGIYEDPVNGSSHTALAVIWSQELGKERLRSFQASARTGELEVALAPNDRTLIFGHAVTVMGGRLRV</sequence>
<reference evidence="5 6" key="1">
    <citation type="journal article" date="2013" name="Genome Biol.">
        <title>Genome of Acanthamoeba castellanii highlights extensive lateral gene transfer and early evolution of tyrosine kinase signaling.</title>
        <authorList>
            <person name="Clarke M."/>
            <person name="Lohan A.J."/>
            <person name="Liu B."/>
            <person name="Lagkouvardos I."/>
            <person name="Roy S."/>
            <person name="Zafar N."/>
            <person name="Bertelli C."/>
            <person name="Schilde C."/>
            <person name="Kianianmomeni A."/>
            <person name="Burglin T.R."/>
            <person name="Frech C."/>
            <person name="Turcotte B."/>
            <person name="Kopec K.O."/>
            <person name="Synnott J.M."/>
            <person name="Choo C."/>
            <person name="Paponov I."/>
            <person name="Finkler A."/>
            <person name="Soon Heng Tan C."/>
            <person name="Hutchins A.P."/>
            <person name="Weinmeier T."/>
            <person name="Rattei T."/>
            <person name="Chu J.S."/>
            <person name="Gimenez G."/>
            <person name="Irimia M."/>
            <person name="Rigden D.J."/>
            <person name="Fitzpatrick D.A."/>
            <person name="Lorenzo-Morales J."/>
            <person name="Bateman A."/>
            <person name="Chiu C.H."/>
            <person name="Tang P."/>
            <person name="Hegemann P."/>
            <person name="Fromm H."/>
            <person name="Raoult D."/>
            <person name="Greub G."/>
            <person name="Miranda-Saavedra D."/>
            <person name="Chen N."/>
            <person name="Nash P."/>
            <person name="Ginger M.L."/>
            <person name="Horn M."/>
            <person name="Schaap P."/>
            <person name="Caler L."/>
            <person name="Loftus B."/>
        </authorList>
    </citation>
    <scope>NUCLEOTIDE SEQUENCE [LARGE SCALE GENOMIC DNA]</scope>
    <source>
        <strain evidence="5 6">Neff</strain>
    </source>
</reference>
<evidence type="ECO:0000313" key="6">
    <source>
        <dbReference type="Proteomes" id="UP000011083"/>
    </source>
</evidence>
<dbReference type="OMA" id="MIQVDAF"/>
<dbReference type="EMBL" id="KB008042">
    <property type="protein sequence ID" value="ELR14885.1"/>
    <property type="molecule type" value="Genomic_DNA"/>
</dbReference>
<feature type="region of interest" description="Disordered" evidence="3">
    <location>
        <begin position="96"/>
        <end position="229"/>
    </location>
</feature>
<dbReference type="PANTHER" id="PTHR13774">
    <property type="entry name" value="PHENAZINE BIOSYNTHESIS PROTEIN"/>
    <property type="match status" value="1"/>
</dbReference>
<dbReference type="KEGG" id="acan:ACA1_306810"/>
<keyword evidence="6" id="KW-1185">Reference proteome</keyword>
<dbReference type="PANTHER" id="PTHR13774:SF17">
    <property type="entry name" value="PHENAZINE BIOSYNTHESIS-LIKE DOMAIN-CONTAINING PROTEIN"/>
    <property type="match status" value="1"/>
</dbReference>
<dbReference type="RefSeq" id="XP_004336898.1">
    <property type="nucleotide sequence ID" value="XM_004336850.1"/>
</dbReference>
<gene>
    <name evidence="5" type="ORF">ACA1_306810</name>
</gene>
<accession>L8GPG1</accession>
<feature type="compositionally biased region" description="Basic and acidic residues" evidence="3">
    <location>
        <begin position="145"/>
        <end position="158"/>
    </location>
</feature>
<evidence type="ECO:0000256" key="1">
    <source>
        <dbReference type="ARBA" id="ARBA00008270"/>
    </source>
</evidence>
<feature type="compositionally biased region" description="Basic and acidic residues" evidence="3">
    <location>
        <begin position="111"/>
        <end position="128"/>
    </location>
</feature>
<dbReference type="NCBIfam" id="TIGR00654">
    <property type="entry name" value="PhzF_family"/>
    <property type="match status" value="1"/>
</dbReference>
<dbReference type="STRING" id="1257118.L8GPG1"/>
<evidence type="ECO:0000256" key="2">
    <source>
        <dbReference type="ARBA" id="ARBA00023235"/>
    </source>
</evidence>
<name>L8GPG1_ACACF</name>
<feature type="compositionally biased region" description="Basic and acidic residues" evidence="3">
    <location>
        <begin position="166"/>
        <end position="177"/>
    </location>
</feature>
<dbReference type="GO" id="GO:0005737">
    <property type="term" value="C:cytoplasm"/>
    <property type="evidence" value="ECO:0007669"/>
    <property type="project" value="TreeGrafter"/>
</dbReference>
<evidence type="ECO:0000256" key="3">
    <source>
        <dbReference type="SAM" id="MobiDB-lite"/>
    </source>
</evidence>
<dbReference type="Gene3D" id="3.10.310.10">
    <property type="entry name" value="Diaminopimelate Epimerase, Chain A, domain 1"/>
    <property type="match status" value="2"/>
</dbReference>
<dbReference type="OrthoDB" id="75169at2759"/>
<feature type="domain" description="Peroxisomal membrane protein PEX14-like KPWE" evidence="4">
    <location>
        <begin position="135"/>
        <end position="178"/>
    </location>
</feature>
<protein>
    <submittedName>
        <fullName evidence="5">Phenazine biosynthesis protein, PhzF family protein</fullName>
    </submittedName>
</protein>
<evidence type="ECO:0000259" key="4">
    <source>
        <dbReference type="Pfam" id="PF17733"/>
    </source>
</evidence>
<evidence type="ECO:0000313" key="5">
    <source>
        <dbReference type="EMBL" id="ELR14885.1"/>
    </source>
</evidence>